<evidence type="ECO:0000256" key="3">
    <source>
        <dbReference type="ARBA" id="ARBA00022448"/>
    </source>
</evidence>
<dbReference type="GO" id="GO:0015833">
    <property type="term" value="P:peptide transport"/>
    <property type="evidence" value="ECO:0007669"/>
    <property type="project" value="InterPro"/>
</dbReference>
<dbReference type="PANTHER" id="PTHR43297:SF2">
    <property type="entry name" value="DIPEPTIDE TRANSPORT ATP-BINDING PROTEIN DPPD"/>
    <property type="match status" value="1"/>
</dbReference>
<dbReference type="Proteomes" id="UP001165667">
    <property type="component" value="Unassembled WGS sequence"/>
</dbReference>
<proteinExistence type="inferred from homology"/>
<evidence type="ECO:0000259" key="8">
    <source>
        <dbReference type="PROSITE" id="PS50893"/>
    </source>
</evidence>
<dbReference type="NCBIfam" id="TIGR01727">
    <property type="entry name" value="oligo_HPY"/>
    <property type="match status" value="1"/>
</dbReference>
<feature type="domain" description="ABC transporter" evidence="8">
    <location>
        <begin position="13"/>
        <end position="263"/>
    </location>
</feature>
<dbReference type="PANTHER" id="PTHR43297">
    <property type="entry name" value="OLIGOPEPTIDE TRANSPORT ATP-BINDING PROTEIN APPD"/>
    <property type="match status" value="1"/>
</dbReference>
<dbReference type="FunFam" id="3.40.50.300:FF:000016">
    <property type="entry name" value="Oligopeptide ABC transporter ATP-binding component"/>
    <property type="match status" value="1"/>
</dbReference>
<evidence type="ECO:0000256" key="7">
    <source>
        <dbReference type="ARBA" id="ARBA00023136"/>
    </source>
</evidence>
<dbReference type="PROSITE" id="PS00211">
    <property type="entry name" value="ABC_TRANSPORTER_1"/>
    <property type="match status" value="1"/>
</dbReference>
<dbReference type="Pfam" id="PF08352">
    <property type="entry name" value="oligo_HPY"/>
    <property type="match status" value="1"/>
</dbReference>
<organism evidence="9 10">
    <name type="scientific">Lichenifustis flavocetrariae</name>
    <dbReference type="NCBI Taxonomy" id="2949735"/>
    <lineage>
        <taxon>Bacteria</taxon>
        <taxon>Pseudomonadati</taxon>
        <taxon>Pseudomonadota</taxon>
        <taxon>Alphaproteobacteria</taxon>
        <taxon>Hyphomicrobiales</taxon>
        <taxon>Lichenihabitantaceae</taxon>
        <taxon>Lichenifustis</taxon>
    </lineage>
</organism>
<reference evidence="9" key="1">
    <citation type="submission" date="2022-05" db="EMBL/GenBank/DDBJ databases">
        <authorList>
            <person name="Pankratov T."/>
        </authorList>
    </citation>
    <scope>NUCLEOTIDE SEQUENCE</scope>
    <source>
        <strain evidence="9">BP6-180914</strain>
    </source>
</reference>
<dbReference type="Gene3D" id="3.40.50.300">
    <property type="entry name" value="P-loop containing nucleotide triphosphate hydrolases"/>
    <property type="match status" value="1"/>
</dbReference>
<sequence length="335" mass="35891">MDRTAMPVATDLLDIQDLTVTFGGGSSRVTALHGVSFDLRKGETLALVGESGSGKSLTALSIMGLLPPEGHVAGGRVMLGSEDLLTQSRRDLVRTRGSRVSMVFQEPMTSLNPVLTVGRQLTEGLEFHRGATRAAAKARALDLLKLVGLTQPERRMRQYPHQLSGGMRQRVMIAMALACEPDLIIADEPTTALDVSIQAQIIDLMLDIKERLGTAILLITHDLGVVAEMADRIAVLYAGHVIEIAESLTLFDTPRHPYTEGLLAAVPRLDVLVAGTTARVRLAELPGSVPSPADRTNGCPFTPRCPIATARCAAEMPPMTPLDAAHSVACWERAP</sequence>
<dbReference type="InterPro" id="IPR013563">
    <property type="entry name" value="Oligopep_ABC_C"/>
</dbReference>
<keyword evidence="3" id="KW-0813">Transport</keyword>
<dbReference type="EMBL" id="JAMOIM010000007">
    <property type="protein sequence ID" value="MCW6508747.1"/>
    <property type="molecule type" value="Genomic_DNA"/>
</dbReference>
<comment type="subcellular location">
    <subcellularLocation>
        <location evidence="1">Cell inner membrane</location>
        <topology evidence="1">Peripheral membrane protein</topology>
    </subcellularLocation>
</comment>
<dbReference type="InterPro" id="IPR050388">
    <property type="entry name" value="ABC_Ni/Peptide_Import"/>
</dbReference>
<dbReference type="InterPro" id="IPR027417">
    <property type="entry name" value="P-loop_NTPase"/>
</dbReference>
<accession>A0AA42CMU4</accession>
<dbReference type="GO" id="GO:0005524">
    <property type="term" value="F:ATP binding"/>
    <property type="evidence" value="ECO:0007669"/>
    <property type="project" value="UniProtKB-KW"/>
</dbReference>
<dbReference type="InterPro" id="IPR003439">
    <property type="entry name" value="ABC_transporter-like_ATP-bd"/>
</dbReference>
<dbReference type="PROSITE" id="PS50893">
    <property type="entry name" value="ABC_TRANSPORTER_2"/>
    <property type="match status" value="1"/>
</dbReference>
<comment type="similarity">
    <text evidence="2">Belongs to the ABC transporter superfamily.</text>
</comment>
<dbReference type="Pfam" id="PF00005">
    <property type="entry name" value="ABC_tran"/>
    <property type="match status" value="1"/>
</dbReference>
<keyword evidence="7" id="KW-0472">Membrane</keyword>
<dbReference type="InterPro" id="IPR003593">
    <property type="entry name" value="AAA+_ATPase"/>
</dbReference>
<dbReference type="InterPro" id="IPR017871">
    <property type="entry name" value="ABC_transporter-like_CS"/>
</dbReference>
<gene>
    <name evidence="9" type="ORF">M8523_12035</name>
</gene>
<keyword evidence="4" id="KW-1003">Cell membrane</keyword>
<protein>
    <submittedName>
        <fullName evidence="9">ABC transporter ATP-binding protein</fullName>
    </submittedName>
</protein>
<evidence type="ECO:0000256" key="6">
    <source>
        <dbReference type="ARBA" id="ARBA00022840"/>
    </source>
</evidence>
<name>A0AA42CMU4_9HYPH</name>
<dbReference type="GO" id="GO:0055085">
    <property type="term" value="P:transmembrane transport"/>
    <property type="evidence" value="ECO:0007669"/>
    <property type="project" value="UniProtKB-ARBA"/>
</dbReference>
<evidence type="ECO:0000256" key="5">
    <source>
        <dbReference type="ARBA" id="ARBA00022741"/>
    </source>
</evidence>
<dbReference type="CDD" id="cd03257">
    <property type="entry name" value="ABC_NikE_OppD_transporters"/>
    <property type="match status" value="1"/>
</dbReference>
<evidence type="ECO:0000256" key="4">
    <source>
        <dbReference type="ARBA" id="ARBA00022475"/>
    </source>
</evidence>
<dbReference type="SMART" id="SM00382">
    <property type="entry name" value="AAA"/>
    <property type="match status" value="1"/>
</dbReference>
<evidence type="ECO:0000256" key="2">
    <source>
        <dbReference type="ARBA" id="ARBA00005417"/>
    </source>
</evidence>
<dbReference type="SUPFAM" id="SSF52540">
    <property type="entry name" value="P-loop containing nucleoside triphosphate hydrolases"/>
    <property type="match status" value="1"/>
</dbReference>
<dbReference type="AlphaFoldDB" id="A0AA42CMU4"/>
<keyword evidence="6 9" id="KW-0067">ATP-binding</keyword>
<dbReference type="GO" id="GO:0016887">
    <property type="term" value="F:ATP hydrolysis activity"/>
    <property type="evidence" value="ECO:0007669"/>
    <property type="project" value="InterPro"/>
</dbReference>
<dbReference type="RefSeq" id="WP_282585119.1">
    <property type="nucleotide sequence ID" value="NZ_JAMOIM010000007.1"/>
</dbReference>
<keyword evidence="5" id="KW-0547">Nucleotide-binding</keyword>
<keyword evidence="10" id="KW-1185">Reference proteome</keyword>
<dbReference type="GO" id="GO:0005886">
    <property type="term" value="C:plasma membrane"/>
    <property type="evidence" value="ECO:0007669"/>
    <property type="project" value="UniProtKB-SubCell"/>
</dbReference>
<evidence type="ECO:0000313" key="10">
    <source>
        <dbReference type="Proteomes" id="UP001165667"/>
    </source>
</evidence>
<comment type="caution">
    <text evidence="9">The sequence shown here is derived from an EMBL/GenBank/DDBJ whole genome shotgun (WGS) entry which is preliminary data.</text>
</comment>
<evidence type="ECO:0000313" key="9">
    <source>
        <dbReference type="EMBL" id="MCW6508747.1"/>
    </source>
</evidence>
<evidence type="ECO:0000256" key="1">
    <source>
        <dbReference type="ARBA" id="ARBA00004417"/>
    </source>
</evidence>